<organism evidence="3 4">
    <name type="scientific">Fodinibius salinus</name>
    <dbReference type="NCBI Taxonomy" id="860790"/>
    <lineage>
        <taxon>Bacteria</taxon>
        <taxon>Pseudomonadati</taxon>
        <taxon>Balneolota</taxon>
        <taxon>Balneolia</taxon>
        <taxon>Balneolales</taxon>
        <taxon>Balneolaceae</taxon>
        <taxon>Fodinibius</taxon>
    </lineage>
</organism>
<feature type="transmembrane region" description="Helical" evidence="1">
    <location>
        <begin position="35"/>
        <end position="54"/>
    </location>
</feature>
<reference evidence="3 4" key="1">
    <citation type="submission" date="2019-07" db="EMBL/GenBank/DDBJ databases">
        <title>Genomic Encyclopedia of Archaeal and Bacterial Type Strains, Phase II (KMG-II): from individual species to whole genera.</title>
        <authorList>
            <person name="Goeker M."/>
        </authorList>
    </citation>
    <scope>NUCLEOTIDE SEQUENCE [LARGE SCALE GENOMIC DNA]</scope>
    <source>
        <strain evidence="3 4">DSM 21935</strain>
    </source>
</reference>
<evidence type="ECO:0000256" key="1">
    <source>
        <dbReference type="SAM" id="Phobius"/>
    </source>
</evidence>
<evidence type="ECO:0000313" key="3">
    <source>
        <dbReference type="EMBL" id="TYP92659.1"/>
    </source>
</evidence>
<dbReference type="InterPro" id="IPR057169">
    <property type="entry name" value="DUF7847"/>
</dbReference>
<dbReference type="AlphaFoldDB" id="A0A5D3YHI7"/>
<dbReference type="RefSeq" id="WP_148899351.1">
    <property type="nucleotide sequence ID" value="NZ_VNHY01000003.1"/>
</dbReference>
<dbReference type="OrthoDB" id="1049480at2"/>
<gene>
    <name evidence="3" type="ORF">LX73_2021</name>
</gene>
<accession>A0A5D3YHI7</accession>
<feature type="transmembrane region" description="Helical" evidence="1">
    <location>
        <begin position="236"/>
        <end position="260"/>
    </location>
</feature>
<evidence type="ECO:0000259" key="2">
    <source>
        <dbReference type="Pfam" id="PF25231"/>
    </source>
</evidence>
<feature type="transmembrane region" description="Helical" evidence="1">
    <location>
        <begin position="207"/>
        <end position="224"/>
    </location>
</feature>
<feature type="transmembrane region" description="Helical" evidence="1">
    <location>
        <begin position="180"/>
        <end position="200"/>
    </location>
</feature>
<keyword evidence="4" id="KW-1185">Reference proteome</keyword>
<keyword evidence="1" id="KW-0812">Transmembrane</keyword>
<feature type="transmembrane region" description="Helical" evidence="1">
    <location>
        <begin position="74"/>
        <end position="97"/>
    </location>
</feature>
<dbReference type="EMBL" id="VNHY01000003">
    <property type="protein sequence ID" value="TYP92659.1"/>
    <property type="molecule type" value="Genomic_DNA"/>
</dbReference>
<protein>
    <recommendedName>
        <fullName evidence="2">DUF7847 domain-containing protein</fullName>
    </recommendedName>
</protein>
<sequence length="291" mass="32500">MANNFEIKKVQDFGDLVSAPFFYIREHFRSLGKSILYFVVPLIVVAGIAVSQLVTTPFNMDPEDIESGAYIAEVIASSLSGSIFGMLAMTALAAVVYHHIKLVADETVDNNSIEPQDIWPGVKSDFLMLLLISLAIGLATGIGIIFFILPGIFISIKLILTTAVYVMEDVDFGDAFSRSWHLVTNYWWYTFGLVVIMYLFSSLMTNAITFPFIIVSFFSGFSGLEDPETMEQTLGPIFSIFYGLTTSLSYVFYTIVYICLGMHYYNLIERKEGKELTERIQQIDDSAGAES</sequence>
<feature type="domain" description="DUF7847" evidence="2">
    <location>
        <begin position="138"/>
        <end position="254"/>
    </location>
</feature>
<evidence type="ECO:0000313" key="4">
    <source>
        <dbReference type="Proteomes" id="UP000324595"/>
    </source>
</evidence>
<proteinExistence type="predicted"/>
<keyword evidence="1" id="KW-0472">Membrane</keyword>
<feature type="transmembrane region" description="Helical" evidence="1">
    <location>
        <begin position="127"/>
        <end position="160"/>
    </location>
</feature>
<dbReference type="Proteomes" id="UP000324595">
    <property type="component" value="Unassembled WGS sequence"/>
</dbReference>
<dbReference type="Pfam" id="PF25231">
    <property type="entry name" value="DUF7847"/>
    <property type="match status" value="1"/>
</dbReference>
<name>A0A5D3YHI7_9BACT</name>
<keyword evidence="1" id="KW-1133">Transmembrane helix</keyword>
<comment type="caution">
    <text evidence="3">The sequence shown here is derived from an EMBL/GenBank/DDBJ whole genome shotgun (WGS) entry which is preliminary data.</text>
</comment>